<evidence type="ECO:0000313" key="2">
    <source>
        <dbReference type="Proteomes" id="UP001208570"/>
    </source>
</evidence>
<accession>A0AAD9J342</accession>
<dbReference type="Gene3D" id="1.25.40.10">
    <property type="entry name" value="Tetratricopeptide repeat domain"/>
    <property type="match status" value="1"/>
</dbReference>
<dbReference type="InterPro" id="IPR011990">
    <property type="entry name" value="TPR-like_helical_dom_sf"/>
</dbReference>
<evidence type="ECO:0000313" key="1">
    <source>
        <dbReference type="EMBL" id="KAK2144755.1"/>
    </source>
</evidence>
<dbReference type="SMART" id="SM00028">
    <property type="entry name" value="TPR"/>
    <property type="match status" value="3"/>
</dbReference>
<proteinExistence type="predicted"/>
<dbReference type="AlphaFoldDB" id="A0AAD9J342"/>
<dbReference type="InterPro" id="IPR050754">
    <property type="entry name" value="FKBP4/5/8-like"/>
</dbReference>
<protein>
    <recommendedName>
        <fullName evidence="3">Tetratricopeptide repeat protein 9C</fullName>
    </recommendedName>
</protein>
<gene>
    <name evidence="1" type="ORF">LSH36_733g00012</name>
</gene>
<dbReference type="GO" id="GO:0044183">
    <property type="term" value="F:protein folding chaperone"/>
    <property type="evidence" value="ECO:0007669"/>
    <property type="project" value="TreeGrafter"/>
</dbReference>
<evidence type="ECO:0008006" key="3">
    <source>
        <dbReference type="Google" id="ProtNLM"/>
    </source>
</evidence>
<keyword evidence="2" id="KW-1185">Reference proteome</keyword>
<organism evidence="1 2">
    <name type="scientific">Paralvinella palmiformis</name>
    <dbReference type="NCBI Taxonomy" id="53620"/>
    <lineage>
        <taxon>Eukaryota</taxon>
        <taxon>Metazoa</taxon>
        <taxon>Spiralia</taxon>
        <taxon>Lophotrochozoa</taxon>
        <taxon>Annelida</taxon>
        <taxon>Polychaeta</taxon>
        <taxon>Sedentaria</taxon>
        <taxon>Canalipalpata</taxon>
        <taxon>Terebellida</taxon>
        <taxon>Terebelliformia</taxon>
        <taxon>Alvinellidae</taxon>
        <taxon>Paralvinella</taxon>
    </lineage>
</organism>
<sequence length="202" mass="22978">MAEAMHVDCEGDKLDSTKETPSSRFLIKWPDKLQEAKRYKQAGNEHYKAGNVKKAIGSYHRALLYLRGIKKSEEDVPFLEKKKKSCIPIKIQEEITQLSSQCYNNLSACLLQTDNPSYEKVKLYCDNVLEVAPNNVKALYRRGVAAYHLRSPDDALIYLKQAGNEPDGKKDANIKKYIQLCENAIVEQDEQVKNVCKAMFSS</sequence>
<dbReference type="PANTHER" id="PTHR46512:SF5">
    <property type="entry name" value="TETRATRICOPEPTIDE REPEAT DOMAIN 9"/>
    <property type="match status" value="1"/>
</dbReference>
<dbReference type="Proteomes" id="UP001208570">
    <property type="component" value="Unassembled WGS sequence"/>
</dbReference>
<dbReference type="SUPFAM" id="SSF48452">
    <property type="entry name" value="TPR-like"/>
    <property type="match status" value="1"/>
</dbReference>
<dbReference type="GO" id="GO:0005740">
    <property type="term" value="C:mitochondrial envelope"/>
    <property type="evidence" value="ECO:0007669"/>
    <property type="project" value="TreeGrafter"/>
</dbReference>
<dbReference type="InterPro" id="IPR019734">
    <property type="entry name" value="TPR_rpt"/>
</dbReference>
<dbReference type="GO" id="GO:0012505">
    <property type="term" value="C:endomembrane system"/>
    <property type="evidence" value="ECO:0007669"/>
    <property type="project" value="TreeGrafter"/>
</dbReference>
<dbReference type="EMBL" id="JAODUP010000733">
    <property type="protein sequence ID" value="KAK2144755.1"/>
    <property type="molecule type" value="Genomic_DNA"/>
</dbReference>
<dbReference type="GO" id="GO:0016020">
    <property type="term" value="C:membrane"/>
    <property type="evidence" value="ECO:0007669"/>
    <property type="project" value="TreeGrafter"/>
</dbReference>
<dbReference type="PANTHER" id="PTHR46512">
    <property type="entry name" value="PEPTIDYLPROLYL ISOMERASE"/>
    <property type="match status" value="1"/>
</dbReference>
<comment type="caution">
    <text evidence="1">The sequence shown here is derived from an EMBL/GenBank/DDBJ whole genome shotgun (WGS) entry which is preliminary data.</text>
</comment>
<reference evidence="1" key="1">
    <citation type="journal article" date="2023" name="Mol. Biol. Evol.">
        <title>Third-Generation Sequencing Reveals the Adaptive Role of the Epigenome in Three Deep-Sea Polychaetes.</title>
        <authorList>
            <person name="Perez M."/>
            <person name="Aroh O."/>
            <person name="Sun Y."/>
            <person name="Lan Y."/>
            <person name="Juniper S.K."/>
            <person name="Young C.R."/>
            <person name="Angers B."/>
            <person name="Qian P.Y."/>
        </authorList>
    </citation>
    <scope>NUCLEOTIDE SEQUENCE</scope>
    <source>
        <strain evidence="1">P08H-3</strain>
    </source>
</reference>
<name>A0AAD9J342_9ANNE</name>
<dbReference type="GO" id="GO:0005829">
    <property type="term" value="C:cytosol"/>
    <property type="evidence" value="ECO:0007669"/>
    <property type="project" value="TreeGrafter"/>
</dbReference>
<dbReference type="GO" id="GO:0043066">
    <property type="term" value="P:negative regulation of apoptotic process"/>
    <property type="evidence" value="ECO:0007669"/>
    <property type="project" value="TreeGrafter"/>
</dbReference>